<dbReference type="InterPro" id="IPR036162">
    <property type="entry name" value="Resolvase-like_N_sf"/>
</dbReference>
<dbReference type="Pfam" id="PF07508">
    <property type="entry name" value="Recombinase"/>
    <property type="match status" value="1"/>
</dbReference>
<dbReference type="PANTHER" id="PTHR30461">
    <property type="entry name" value="DNA-INVERTASE FROM LAMBDOID PROPHAGE"/>
    <property type="match status" value="1"/>
</dbReference>
<dbReference type="InterPro" id="IPR050639">
    <property type="entry name" value="SSR_resolvase"/>
</dbReference>
<feature type="coiled-coil region" evidence="1">
    <location>
        <begin position="408"/>
        <end position="475"/>
    </location>
</feature>
<dbReference type="Pfam" id="PF13408">
    <property type="entry name" value="Zn_ribbon_recom"/>
    <property type="match status" value="1"/>
</dbReference>
<dbReference type="InterPro" id="IPR038109">
    <property type="entry name" value="DNA_bind_recomb_sf"/>
</dbReference>
<feature type="domain" description="Resolvase/invertase-type recombinase catalytic" evidence="2">
    <location>
        <begin position="2"/>
        <end position="151"/>
    </location>
</feature>
<keyword evidence="5" id="KW-1185">Reference proteome</keyword>
<keyword evidence="1" id="KW-0175">Coiled coil</keyword>
<dbReference type="CDD" id="cd00338">
    <property type="entry name" value="Ser_Recombinase"/>
    <property type="match status" value="1"/>
</dbReference>
<dbReference type="InterPro" id="IPR025827">
    <property type="entry name" value="Zn_ribbon_recom_dom"/>
</dbReference>
<dbReference type="PROSITE" id="PS51737">
    <property type="entry name" value="RECOMBINASE_DNA_BIND"/>
    <property type="match status" value="1"/>
</dbReference>
<sequence length="540" mass="62443">MIAAIYSRKSIYTGKGDSIENQIQICKDYAINHLKDKNIEDFIIYEDEGYSGKNLNRPNFKKLLLDGKSKKFQILICYKLDRISRNVADFSKTLELLQSYSIDFISIKEQFDTSTPIGRAMIYIASVFAQLERETIAERVKDNMLELSKSGRWLGGQTPLGYKSEKVSYLDENFKERSFYKLIPIDYEINLVKKIFEKYLKYKSLRKVNQWLLENNYKTKLGANWNVRAISDLLKSPTYVMADEKVINFLKNNNISCIGTPNSKHGILTFNKKKGKNIYRDKSLWIASIANHDGIISSNSWLKVQEILTKNKSKSPRLGKTNNVLLSGILKCGVCGSPMGVIHGKKDIHGNKNFYYSCRLKNYSKGTRCTNGNINSKDLERAILNFLKDISVDSNKIIKKINRTNYNLNKEDIQLKEIEFLKKSLEKNLSLIKNLVRELALNSNSKANKYIISEIENLENENENLKKNISNLSSNNGKKNKYNEDIKISPLKDFNKNFFKNIRLLNNDEKKHIISRIISKITWTSKESLIHIYLYNEDSK</sequence>
<reference evidence="4" key="1">
    <citation type="submission" date="2016-11" db="EMBL/GenBank/DDBJ databases">
        <authorList>
            <person name="Jaros S."/>
            <person name="Januszkiewicz K."/>
            <person name="Wedrychowicz H."/>
        </authorList>
    </citation>
    <scope>NUCLEOTIDE SEQUENCE [LARGE SCALE GENOMIC DNA]</scope>
    <source>
        <strain evidence="4">DSM 2631</strain>
    </source>
</reference>
<dbReference type="Gene3D" id="3.40.50.1390">
    <property type="entry name" value="Resolvase, N-terminal catalytic domain"/>
    <property type="match status" value="1"/>
</dbReference>
<dbReference type="EMBL" id="FQVM01000019">
    <property type="protein sequence ID" value="SHE94001.1"/>
    <property type="molecule type" value="Genomic_DNA"/>
</dbReference>
<name>A0A1M4XKP3_9CLOT</name>
<dbReference type="PROSITE" id="PS51736">
    <property type="entry name" value="RECOMBINASES_3"/>
    <property type="match status" value="1"/>
</dbReference>
<evidence type="ECO:0000313" key="4">
    <source>
        <dbReference type="EMBL" id="SHE94001.1"/>
    </source>
</evidence>
<dbReference type="OrthoDB" id="9781670at2"/>
<dbReference type="GO" id="GO:0003677">
    <property type="term" value="F:DNA binding"/>
    <property type="evidence" value="ECO:0007669"/>
    <property type="project" value="InterPro"/>
</dbReference>
<accession>A0A1M4XKP3</accession>
<dbReference type="Gene3D" id="3.90.1750.20">
    <property type="entry name" value="Putative Large Serine Recombinase, Chain B, Domain 2"/>
    <property type="match status" value="1"/>
</dbReference>
<dbReference type="SMART" id="SM00857">
    <property type="entry name" value="Resolvase"/>
    <property type="match status" value="1"/>
</dbReference>
<feature type="domain" description="Recombinase" evidence="3">
    <location>
        <begin position="159"/>
        <end position="314"/>
    </location>
</feature>
<evidence type="ECO:0000256" key="1">
    <source>
        <dbReference type="SAM" id="Coils"/>
    </source>
</evidence>
<evidence type="ECO:0000313" key="5">
    <source>
        <dbReference type="Proteomes" id="UP000184035"/>
    </source>
</evidence>
<gene>
    <name evidence="4" type="ORF">SAMN05443638_11916</name>
</gene>
<dbReference type="AlphaFoldDB" id="A0A1M4XKP3"/>
<dbReference type="InterPro" id="IPR006119">
    <property type="entry name" value="Resolv_N"/>
</dbReference>
<dbReference type="Pfam" id="PF00239">
    <property type="entry name" value="Resolvase"/>
    <property type="match status" value="1"/>
</dbReference>
<dbReference type="InterPro" id="IPR011109">
    <property type="entry name" value="DNA_bind_recombinase_dom"/>
</dbReference>
<organism evidence="4 5">
    <name type="scientific">Clostridium fallax</name>
    <dbReference type="NCBI Taxonomy" id="1533"/>
    <lineage>
        <taxon>Bacteria</taxon>
        <taxon>Bacillati</taxon>
        <taxon>Bacillota</taxon>
        <taxon>Clostridia</taxon>
        <taxon>Eubacteriales</taxon>
        <taxon>Clostridiaceae</taxon>
        <taxon>Clostridium</taxon>
    </lineage>
</organism>
<dbReference type="PANTHER" id="PTHR30461:SF23">
    <property type="entry name" value="DNA RECOMBINASE-RELATED"/>
    <property type="match status" value="1"/>
</dbReference>
<dbReference type="SUPFAM" id="SSF53041">
    <property type="entry name" value="Resolvase-like"/>
    <property type="match status" value="1"/>
</dbReference>
<evidence type="ECO:0000259" key="2">
    <source>
        <dbReference type="PROSITE" id="PS51736"/>
    </source>
</evidence>
<proteinExistence type="predicted"/>
<protein>
    <submittedName>
        <fullName evidence="4">Site-specific DNA recombinase</fullName>
    </submittedName>
</protein>
<dbReference type="RefSeq" id="WP_072896682.1">
    <property type="nucleotide sequence ID" value="NZ_FQVM01000019.1"/>
</dbReference>
<dbReference type="GO" id="GO:0000150">
    <property type="term" value="F:DNA strand exchange activity"/>
    <property type="evidence" value="ECO:0007669"/>
    <property type="project" value="InterPro"/>
</dbReference>
<evidence type="ECO:0000259" key="3">
    <source>
        <dbReference type="PROSITE" id="PS51737"/>
    </source>
</evidence>
<dbReference type="Proteomes" id="UP000184035">
    <property type="component" value="Unassembled WGS sequence"/>
</dbReference>